<evidence type="ECO:0000256" key="2">
    <source>
        <dbReference type="SAM" id="Phobius"/>
    </source>
</evidence>
<proteinExistence type="predicted"/>
<dbReference type="AlphaFoldDB" id="A0A4V6P655"/>
<accession>A0A4V6P655</accession>
<evidence type="ECO:0000313" key="3">
    <source>
        <dbReference type="EMBL" id="TCZ67523.1"/>
    </source>
</evidence>
<comment type="caution">
    <text evidence="3">The sequence shown here is derived from an EMBL/GenBank/DDBJ whole genome shotgun (WGS) entry which is preliminary data.</text>
</comment>
<keyword evidence="2" id="KW-1133">Transmembrane helix</keyword>
<evidence type="ECO:0000256" key="1">
    <source>
        <dbReference type="SAM" id="MobiDB-lite"/>
    </source>
</evidence>
<feature type="transmembrane region" description="Helical" evidence="2">
    <location>
        <begin position="31"/>
        <end position="53"/>
    </location>
</feature>
<reference evidence="3 4" key="1">
    <citation type="submission" date="2019-03" db="EMBL/GenBank/DDBJ databases">
        <authorList>
            <person name="Kim M.K.M."/>
        </authorList>
    </citation>
    <scope>NUCLEOTIDE SEQUENCE [LARGE SCALE GENOMIC DNA]</scope>
    <source>
        <strain evidence="3 4">18JY21-1</strain>
    </source>
</reference>
<dbReference type="Proteomes" id="UP000295418">
    <property type="component" value="Unassembled WGS sequence"/>
</dbReference>
<evidence type="ECO:0000313" key="4">
    <source>
        <dbReference type="Proteomes" id="UP000295418"/>
    </source>
</evidence>
<sequence length="56" mass="6196">MDKPVIKKQGQSVVVTKPSRKDSEPSLKGTFASVMIVGGVILITWVLVFLLFIHRT</sequence>
<keyword evidence="2" id="KW-0812">Transmembrane</keyword>
<name>A0A4V6P655_9BACL</name>
<keyword evidence="2" id="KW-0472">Membrane</keyword>
<gene>
    <name evidence="3" type="ORF">E0485_24625</name>
</gene>
<dbReference type="OrthoDB" id="2418411at2"/>
<organism evidence="3 4">
    <name type="scientific">Paenibacillus albiflavus</name>
    <dbReference type="NCBI Taxonomy" id="2545760"/>
    <lineage>
        <taxon>Bacteria</taxon>
        <taxon>Bacillati</taxon>
        <taxon>Bacillota</taxon>
        <taxon>Bacilli</taxon>
        <taxon>Bacillales</taxon>
        <taxon>Paenibacillaceae</taxon>
        <taxon>Paenibacillus</taxon>
    </lineage>
</organism>
<protein>
    <submittedName>
        <fullName evidence="3">Cytochrome c oxidase subunit 2A</fullName>
    </submittedName>
</protein>
<dbReference type="EMBL" id="SKFG01000081">
    <property type="protein sequence ID" value="TCZ67523.1"/>
    <property type="molecule type" value="Genomic_DNA"/>
</dbReference>
<feature type="region of interest" description="Disordered" evidence="1">
    <location>
        <begin position="1"/>
        <end position="26"/>
    </location>
</feature>
<dbReference type="RefSeq" id="WP_132420674.1">
    <property type="nucleotide sequence ID" value="NZ_SKFG01000081.1"/>
</dbReference>
<keyword evidence="4" id="KW-1185">Reference proteome</keyword>